<feature type="domain" description="EGF-like" evidence="16">
    <location>
        <begin position="621"/>
        <end position="658"/>
    </location>
</feature>
<comment type="subcellular location">
    <subcellularLocation>
        <location evidence="1">Membrane</location>
        <topology evidence="1">Single-pass type I membrane protein</topology>
    </subcellularLocation>
</comment>
<evidence type="ECO:0000256" key="2">
    <source>
        <dbReference type="ARBA" id="ARBA00010241"/>
    </source>
</evidence>
<dbReference type="PROSITE" id="PS01285">
    <property type="entry name" value="FA58C_1"/>
    <property type="match status" value="1"/>
</dbReference>
<dbReference type="SUPFAM" id="SSF56496">
    <property type="entry name" value="Fibrinogen C-terminal domain-like"/>
    <property type="match status" value="1"/>
</dbReference>
<keyword evidence="5" id="KW-0732">Signal</keyword>
<evidence type="ECO:0000256" key="8">
    <source>
        <dbReference type="ARBA" id="ARBA00023136"/>
    </source>
</evidence>
<dbReference type="PANTHER" id="PTHR15036:SF40">
    <property type="entry name" value="CONTACTIN-ASSOCIATED PROTEIN-LIKE 4"/>
    <property type="match status" value="1"/>
</dbReference>
<dbReference type="SUPFAM" id="SSF49899">
    <property type="entry name" value="Concanavalin A-like lectins/glucanases"/>
    <property type="match status" value="4"/>
</dbReference>
<dbReference type="InterPro" id="IPR036056">
    <property type="entry name" value="Fibrinogen-like_C"/>
</dbReference>
<evidence type="ECO:0000259" key="15">
    <source>
        <dbReference type="PROSITE" id="PS50025"/>
    </source>
</evidence>
<comment type="caution">
    <text evidence="18">The sequence shown here is derived from an EMBL/GenBank/DDBJ whole genome shotgun (WGS) entry which is preliminary data.</text>
</comment>
<feature type="domain" description="Fibrinogen C-terminal" evidence="17">
    <location>
        <begin position="657"/>
        <end position="709"/>
    </location>
</feature>
<evidence type="ECO:0000256" key="12">
    <source>
        <dbReference type="SAM" id="MobiDB-lite"/>
    </source>
</evidence>
<evidence type="ECO:0000256" key="9">
    <source>
        <dbReference type="ARBA" id="ARBA00023157"/>
    </source>
</evidence>
<dbReference type="PROSITE" id="PS50025">
    <property type="entry name" value="LAM_G_DOMAIN"/>
    <property type="match status" value="4"/>
</dbReference>
<dbReference type="Proteomes" id="UP001346869">
    <property type="component" value="Unassembled WGS sequence"/>
</dbReference>
<evidence type="ECO:0000256" key="1">
    <source>
        <dbReference type="ARBA" id="ARBA00004479"/>
    </source>
</evidence>
<dbReference type="Gene3D" id="2.10.25.10">
    <property type="entry name" value="Laminin"/>
    <property type="match status" value="1"/>
</dbReference>
<dbReference type="FunFam" id="2.60.120.200:FF:000026">
    <property type="entry name" value="contactin-associated protein-like 4 isoform X1"/>
    <property type="match status" value="1"/>
</dbReference>
<dbReference type="CDD" id="cd00054">
    <property type="entry name" value="EGF_CA"/>
    <property type="match status" value="1"/>
</dbReference>
<feature type="disulfide bond" evidence="11">
    <location>
        <begin position="1006"/>
        <end position="1033"/>
    </location>
</feature>
<reference evidence="18 19" key="1">
    <citation type="journal article" date="2023" name="Genes (Basel)">
        <title>Chromosome-Level Genome Assembly and Circadian Gene Repertoire of the Patagonia Blennie Eleginops maclovinus-The Closest Ancestral Proxy of Antarctic Cryonotothenioids.</title>
        <authorList>
            <person name="Cheng C.C."/>
            <person name="Rivera-Colon A.G."/>
            <person name="Minhas B.F."/>
            <person name="Wilson L."/>
            <person name="Rayamajhi N."/>
            <person name="Vargas-Chacoff L."/>
            <person name="Catchen J.M."/>
        </authorList>
    </citation>
    <scope>NUCLEOTIDE SEQUENCE [LARGE SCALE GENOMIC DNA]</scope>
    <source>
        <strain evidence="18">JMC-PN-2008</strain>
    </source>
</reference>
<feature type="domain" description="Laminin G" evidence="15">
    <location>
        <begin position="438"/>
        <end position="619"/>
    </location>
</feature>
<keyword evidence="19" id="KW-1185">Reference proteome</keyword>
<sequence length="1384" mass="152521">MKEQFNIQEGSLFYTAGVSVEVQWLQSPAGIQHLAPLPSERSVCLLHWPQCQGHQLLNGKNLPDVFKPLRSLSLTTVIPLLFTLSPPPPTTHSNKCLSEVCDSSLVSNLPPSSFRSSSQLSSSHAPGFAKLNRRDGAGGWSPLTSDRYQWLEVDLGERTKITAVATQGRYGSSDWLTSYLLMFSDTGHNWKQYRQEDSIGSFPGNSNADSVVQYKLQQPTVARFLRLIPLDWNPSGRIGLRLETYGCPYTSGVVSLDGSSSLVFRLSPSPRQASREVVSLKFKTLRNSGMLLRAEGEDGLGLSLELERGKLQLLLRQGSTSSSEPRRLASLGSLLDDQHWHHLVLERRSSRLNLTVDKHTERIQIPAEFSHWDIQQLSVGTVQSLVSQEPVVSKRNFHGCLENVLFNGLNLIELAKHKDHQVTLMGNVTFSCAESVSVAVTFPGPQSFLQLPGATAASSSSGGLSVGFQFRTWNKAGLLLTFDLPQEGGVVWLYLSEARLRLQIHKAGRALLELSAGSALNDGQWHSVELNSRRGRLSIIVDKEEGGSAHATPSFPVAVKSHLFFGGCPPENHRQECRNPFNVFQGCLRLLTLDDRLVDLILVQLKQLGIYSNLQIDMCGIINRCSPSRCEHGGRCSQSWTVFHCNCSDSGYSGATCHSPVYEQSCEAYKHNGNTSGPFYIDVDGSGPIKPQLVYCNMTEENTWMVIQHNNTKLTRVRPSPDINQLSVHFDYSTEEEQLLAAISQSEYCEQELSYHCRKSRLLNTPEGSPISWWLGGPGPGRVQTYWGGAQPGSQQCVCGLQGDCVDPQHYCNCDADRMEWTEDSGLLIHKESLPVRSLVLGDVRRPGSEAAYRVGPLRCHGDKNFWNAAFFDKETSYLHFPTFHGELSADISFLFKTTASSGVFLENLGIKDFIRIELSSSTRVVFSFDVGNGPLEVHVESIAPLSDNRWHRVRAERNVKEASLRLDGLPVATQEAPADGHLHLQLNSQLFIGGTASRQKGFRGCIRSLQLNGITLDLEERAEITPGVRPGCPGHCSSYGSLCQNQGRCVERASGFHCDCGLSAYTGVFCHTELSASFQSGTSVRYTFKEPYELSRNSSALPSSIYSDLTLRGENVSLSFRTNQSPALLLYVSSYHTEYLALLIDKHDKLEVRYKLDGSRDAVVLKSKVKSLANGQLHTVAIRRLTDTVSLQIDKNPREDFNLTSDGEFNAIKSLVLGRVHESADLDPDLSRLASLGFTGCLSVVRFNSISPLKAALLHPDTSPVVISGPLLQSSCGSSAAANPSAAENTHHLSDQSGSVGSGQPLVNAMRTDSALIGGVIAVVIFVVVTVLAITGRFLYRRKETYRNQEVKGVKREDSQDFHFNNQTDPQSVSSENPKEYFI</sequence>
<feature type="domain" description="Laminin G" evidence="15">
    <location>
        <begin position="868"/>
        <end position="1033"/>
    </location>
</feature>
<dbReference type="Gene3D" id="2.60.120.260">
    <property type="entry name" value="Galactose-binding domain-like"/>
    <property type="match status" value="1"/>
</dbReference>
<evidence type="ECO:0000256" key="10">
    <source>
        <dbReference type="PROSITE-ProRule" id="PRU00076"/>
    </source>
</evidence>
<evidence type="ECO:0000256" key="4">
    <source>
        <dbReference type="ARBA" id="ARBA00022692"/>
    </source>
</evidence>
<comment type="caution">
    <text evidence="10">Lacks conserved residue(s) required for the propagation of feature annotation.</text>
</comment>
<dbReference type="CDD" id="cd00110">
    <property type="entry name" value="LamG"/>
    <property type="match status" value="4"/>
</dbReference>
<name>A0AAN8AHS5_ELEMC</name>
<dbReference type="PROSITE" id="PS51406">
    <property type="entry name" value="FIBRINOGEN_C_2"/>
    <property type="match status" value="1"/>
</dbReference>
<dbReference type="Pfam" id="PF02210">
    <property type="entry name" value="Laminin_G_2"/>
    <property type="match status" value="4"/>
</dbReference>
<dbReference type="EMBL" id="JAUZQC010000014">
    <property type="protein sequence ID" value="KAK5860383.1"/>
    <property type="molecule type" value="Genomic_DNA"/>
</dbReference>
<dbReference type="InterPro" id="IPR000421">
    <property type="entry name" value="FA58C"/>
</dbReference>
<dbReference type="PROSITE" id="PS50022">
    <property type="entry name" value="FA58C_3"/>
    <property type="match status" value="1"/>
</dbReference>
<evidence type="ECO:0000256" key="5">
    <source>
        <dbReference type="ARBA" id="ARBA00022729"/>
    </source>
</evidence>
<evidence type="ECO:0000313" key="19">
    <source>
        <dbReference type="Proteomes" id="UP001346869"/>
    </source>
</evidence>
<evidence type="ECO:0000313" key="18">
    <source>
        <dbReference type="EMBL" id="KAK5860383.1"/>
    </source>
</evidence>
<dbReference type="InterPro" id="IPR013320">
    <property type="entry name" value="ConA-like_dom_sf"/>
</dbReference>
<evidence type="ECO:0000256" key="7">
    <source>
        <dbReference type="ARBA" id="ARBA00022989"/>
    </source>
</evidence>
<feature type="compositionally biased region" description="Low complexity" evidence="12">
    <location>
        <begin position="1279"/>
        <end position="1288"/>
    </location>
</feature>
<evidence type="ECO:0000256" key="3">
    <source>
        <dbReference type="ARBA" id="ARBA00022536"/>
    </source>
</evidence>
<dbReference type="PROSITE" id="PS50026">
    <property type="entry name" value="EGF_3"/>
    <property type="match status" value="2"/>
</dbReference>
<dbReference type="InterPro" id="IPR001791">
    <property type="entry name" value="Laminin_G"/>
</dbReference>
<dbReference type="InterPro" id="IPR000742">
    <property type="entry name" value="EGF"/>
</dbReference>
<evidence type="ECO:0000256" key="13">
    <source>
        <dbReference type="SAM" id="Phobius"/>
    </source>
</evidence>
<feature type="domain" description="EGF-like" evidence="16">
    <location>
        <begin position="1034"/>
        <end position="1072"/>
    </location>
</feature>
<gene>
    <name evidence="18" type="ORF">PBY51_021864</name>
</gene>
<proteinExistence type="inferred from homology"/>
<keyword evidence="9 11" id="KW-1015">Disulfide bond</keyword>
<feature type="compositionally biased region" description="Basic and acidic residues" evidence="12">
    <location>
        <begin position="1352"/>
        <end position="1362"/>
    </location>
</feature>
<keyword evidence="4 13" id="KW-0812">Transmembrane</keyword>
<dbReference type="SMART" id="SM00282">
    <property type="entry name" value="LamG"/>
    <property type="match status" value="4"/>
</dbReference>
<evidence type="ECO:0008006" key="20">
    <source>
        <dbReference type="Google" id="ProtNLM"/>
    </source>
</evidence>
<evidence type="ECO:0000256" key="6">
    <source>
        <dbReference type="ARBA" id="ARBA00022737"/>
    </source>
</evidence>
<evidence type="ECO:0000256" key="11">
    <source>
        <dbReference type="PROSITE-ProRule" id="PRU00122"/>
    </source>
</evidence>
<feature type="domain" description="Laminin G" evidence="15">
    <location>
        <begin position="253"/>
        <end position="432"/>
    </location>
</feature>
<dbReference type="InterPro" id="IPR050372">
    <property type="entry name" value="Neurexin-related_CASP"/>
</dbReference>
<dbReference type="InterPro" id="IPR002181">
    <property type="entry name" value="Fibrinogen_a/b/g_C_dom"/>
</dbReference>
<comment type="similarity">
    <text evidence="2">Belongs to the neurexin family.</text>
</comment>
<dbReference type="Gene3D" id="2.60.120.1000">
    <property type="match status" value="1"/>
</dbReference>
<dbReference type="CDD" id="cd00057">
    <property type="entry name" value="FA58C"/>
    <property type="match status" value="1"/>
</dbReference>
<evidence type="ECO:0000259" key="14">
    <source>
        <dbReference type="PROSITE" id="PS50022"/>
    </source>
</evidence>
<dbReference type="FunFam" id="2.60.120.260:FF:000016">
    <property type="entry name" value="Contactin-associated protein-like 4 isoform 1"/>
    <property type="match status" value="1"/>
</dbReference>
<dbReference type="SUPFAM" id="SSF49785">
    <property type="entry name" value="Galactose-binding domain-like"/>
    <property type="match status" value="1"/>
</dbReference>
<keyword evidence="3 10" id="KW-0245">EGF-like domain</keyword>
<dbReference type="Pfam" id="PF00754">
    <property type="entry name" value="F5_F8_type_C"/>
    <property type="match status" value="1"/>
</dbReference>
<feature type="compositionally biased region" description="Polar residues" evidence="12">
    <location>
        <begin position="1363"/>
        <end position="1377"/>
    </location>
</feature>
<dbReference type="SUPFAM" id="SSF57196">
    <property type="entry name" value="EGF/Laminin"/>
    <property type="match status" value="1"/>
</dbReference>
<feature type="transmembrane region" description="Helical" evidence="13">
    <location>
        <begin position="1316"/>
        <end position="1341"/>
    </location>
</feature>
<dbReference type="InterPro" id="IPR008979">
    <property type="entry name" value="Galactose-bd-like_sf"/>
</dbReference>
<dbReference type="SMART" id="SM00231">
    <property type="entry name" value="FA58C"/>
    <property type="match status" value="1"/>
</dbReference>
<feature type="domain" description="Laminin G" evidence="15">
    <location>
        <begin position="1090"/>
        <end position="1277"/>
    </location>
</feature>
<organism evidence="18 19">
    <name type="scientific">Eleginops maclovinus</name>
    <name type="common">Patagonian blennie</name>
    <name type="synonym">Eleginus maclovinus</name>
    <dbReference type="NCBI Taxonomy" id="56733"/>
    <lineage>
        <taxon>Eukaryota</taxon>
        <taxon>Metazoa</taxon>
        <taxon>Chordata</taxon>
        <taxon>Craniata</taxon>
        <taxon>Vertebrata</taxon>
        <taxon>Euteleostomi</taxon>
        <taxon>Actinopterygii</taxon>
        <taxon>Neopterygii</taxon>
        <taxon>Teleostei</taxon>
        <taxon>Neoteleostei</taxon>
        <taxon>Acanthomorphata</taxon>
        <taxon>Eupercaria</taxon>
        <taxon>Perciformes</taxon>
        <taxon>Notothenioidei</taxon>
        <taxon>Eleginopidae</taxon>
        <taxon>Eleginops</taxon>
    </lineage>
</organism>
<keyword evidence="7 13" id="KW-1133">Transmembrane helix</keyword>
<dbReference type="PANTHER" id="PTHR15036">
    <property type="entry name" value="PIKACHURIN-LIKE PROTEIN"/>
    <property type="match status" value="1"/>
</dbReference>
<dbReference type="Gene3D" id="2.60.120.200">
    <property type="match status" value="4"/>
</dbReference>
<keyword evidence="8 13" id="KW-0472">Membrane</keyword>
<protein>
    <recommendedName>
        <fullName evidence="20">Contactin associated protein like 3</fullName>
    </recommendedName>
</protein>
<keyword evidence="6" id="KW-0677">Repeat</keyword>
<evidence type="ECO:0000259" key="17">
    <source>
        <dbReference type="PROSITE" id="PS51406"/>
    </source>
</evidence>
<evidence type="ECO:0000259" key="16">
    <source>
        <dbReference type="PROSITE" id="PS50026"/>
    </source>
</evidence>
<reference evidence="18 19" key="2">
    <citation type="journal article" date="2023" name="Mol. Biol. Evol.">
        <title>Genomics of Secondarily Temperate Adaptation in the Only Non-Antarctic Icefish.</title>
        <authorList>
            <person name="Rivera-Colon A.G."/>
            <person name="Rayamajhi N."/>
            <person name="Minhas B.F."/>
            <person name="Madrigal G."/>
            <person name="Bilyk K.T."/>
            <person name="Yoon V."/>
            <person name="Hune M."/>
            <person name="Gregory S."/>
            <person name="Cheng C.H.C."/>
            <person name="Catchen J.M."/>
        </authorList>
    </citation>
    <scope>NUCLEOTIDE SEQUENCE [LARGE SCALE GENOMIC DNA]</scope>
    <source>
        <strain evidence="18">JMC-PN-2008</strain>
    </source>
</reference>
<feature type="region of interest" description="Disordered" evidence="12">
    <location>
        <begin position="1279"/>
        <end position="1301"/>
    </location>
</feature>
<dbReference type="SMART" id="SM00181">
    <property type="entry name" value="EGF"/>
    <property type="match status" value="2"/>
</dbReference>
<dbReference type="GO" id="GO:0016020">
    <property type="term" value="C:membrane"/>
    <property type="evidence" value="ECO:0007669"/>
    <property type="project" value="UniProtKB-SubCell"/>
</dbReference>
<accession>A0AAN8AHS5</accession>
<feature type="domain" description="F5/8 type C" evidence="14">
    <location>
        <begin position="96"/>
        <end position="247"/>
    </location>
</feature>
<feature type="region of interest" description="Disordered" evidence="12">
    <location>
        <begin position="1352"/>
        <end position="1384"/>
    </location>
</feature>